<gene>
    <name evidence="13" type="primary">omp-alpha_6</name>
    <name evidence="13" type="ORF">VRLFYP33_02007</name>
</gene>
<keyword evidence="9" id="KW-0472">Membrane</keyword>
<feature type="region of interest" description="Disordered" evidence="11">
    <location>
        <begin position="369"/>
        <end position="389"/>
    </location>
</feature>
<keyword evidence="7" id="KW-0732">Signal</keyword>
<sequence length="1501" mass="152076">MTDKNIGVNNVNGQLKVQLVKDVDLGSTGSLTLGNTVVNNNGITITPATGDPVSLTGSGLDNGNNVISNVATGVKGTDAVNVDQLTKAIAGVSAGEGSKTNLTVEGGTAAGTSGNYTGSNLQVTEKTETTGATTYDVKLADNITLGSAADSAAGTEGTDSSITVNGKAGSAVAINGADGSIALNTADGSPVTIKAGTAANDVNGNSIDRVTVGGATVATLDDGMVYTGDTGSVTTGNTVVNNDGVKVGDTALTSGGLTITNGPSVTTGGIDGGSKQITNVASGYDGVDADGNPTYNNLTNGANIGDIKNITDAAKTELTNDGLNFTADSGDSVHRNLGETLNIAGDGNITTTSDATNGKITVGLSNTLSVGTRGKDGEDGSVTVNGKDGSSVVINGKDSSIGLTGPANGDRAPGKTITIKGVDGIDGVKGVDGKVVDRIVVNDQTVATLNDGQKYAGDNAKEDGTNVIAKKLNEQLDIVGGADADKLTENNIGVNNVNGKLKVQLVKDVNLGDEGSLRVGSAVLGKQKASTASGISQTGTYLTGLDNTAWNTTNPDAVSGRAATEDQLKALNDKVNTISTSTGGGEFGLTADSGDAVKQNLGETIQIAGDGQNITTTADAANGKITVGLSNNLSIGAKDGSDGTDGVDGKIGINGKDGSSVVINGKDGSIGLTGPAGADGTPGTTVNIKVGPSVDDVNGSPVDRITVGGNTVATLSDGMKYGGDFGNTSKVKLNNQVNVKGNATNEADLTDGNIGVVSSQDSDNGQLLIKLNKDLNLSDKGSVTIGNTVINNSGVTIGSGTSAVSLTDKGLNNGGNQITNVASGTTGKTYDNTKAGQENWNNAANIGDLNTAINDIKGQANGGFGLTADDGKSVKQDLGQTITVAGDKNIETKVTDDGKLQVGLKDNIDLGQKGSITAGNTTIDKEGVATDKITVKDSGISIDKDGINAGNTVIKNVGSGLGNNYDTSVEGQENYNNGANIGNVYNIAKGQAEAAKAQSGKNITVDKNNKVNLNNNITLGDNTDPAKQVNIDGNGATVTAGSGDNQVKLDGSKGHISAGGVVLGNQDNTAGDSNPATGSYLTGLDNTKWDGQNIQSGRAATEDQLKAVDDKITGGRVFEGDDGADNKVSVGLGDTLKLNGGADASNLSSGNIGVVKNANGDGLDIKLVKDLTGLDSVTTGNATINNSGVTIKTVDSDRTITIQDSNINMGNNVVSGVADGVVAPGSTDAINGSQLAQRDQAINNIGGAVNKLDNRINKVGAGAAALAALHPQDFDPDDKWDFAFGYGNYNGASAGALGAFYKPNEDTTFSIGGTIGGGENMINAGVSFKLGQGNNVSNSRVGVAKEVRDLRAGMAKLEELVNNQNAVINRQSELINQLTGQNPGRLQEENSELFPDVPDNHWAYEYVTKLHELGIIEGYPDGTFGGDRMMTRYEFATIVYRAIMAGAASNAALKGDNTLSRLAKEFSPELKYIRIDTVRKDKDGNPTIQRVRIVPENKDKY</sequence>
<evidence type="ECO:0000256" key="9">
    <source>
        <dbReference type="ARBA" id="ARBA00023136"/>
    </source>
</evidence>
<dbReference type="SUPFAM" id="SSF54523">
    <property type="entry name" value="Pili subunits"/>
    <property type="match status" value="1"/>
</dbReference>
<dbReference type="SUPFAM" id="SSF101967">
    <property type="entry name" value="Adhesin YadA, collagen-binding domain"/>
    <property type="match status" value="1"/>
</dbReference>
<evidence type="ECO:0000256" key="5">
    <source>
        <dbReference type="ARBA" id="ARBA00022452"/>
    </source>
</evidence>
<evidence type="ECO:0000256" key="4">
    <source>
        <dbReference type="ARBA" id="ARBA00022448"/>
    </source>
</evidence>
<dbReference type="InterPro" id="IPR005594">
    <property type="entry name" value="YadA_C"/>
</dbReference>
<keyword evidence="4" id="KW-0813">Transport</keyword>
<dbReference type="EMBL" id="CACRUX010000080">
    <property type="protein sequence ID" value="VYU42126.1"/>
    <property type="molecule type" value="Genomic_DNA"/>
</dbReference>
<organism evidence="13">
    <name type="scientific">Veillonella ratti</name>
    <dbReference type="NCBI Taxonomy" id="103892"/>
    <lineage>
        <taxon>Bacteria</taxon>
        <taxon>Bacillati</taxon>
        <taxon>Bacillota</taxon>
        <taxon>Negativicutes</taxon>
        <taxon>Veillonellales</taxon>
        <taxon>Veillonellaceae</taxon>
        <taxon>Veillonella</taxon>
    </lineage>
</organism>
<keyword evidence="8" id="KW-0653">Protein transport</keyword>
<dbReference type="GO" id="GO:0015031">
    <property type="term" value="P:protein transport"/>
    <property type="evidence" value="ECO:0007669"/>
    <property type="project" value="UniProtKB-KW"/>
</dbReference>
<name>A0A6N3EKE7_9FIRM</name>
<evidence type="ECO:0000256" key="2">
    <source>
        <dbReference type="ARBA" id="ARBA00004442"/>
    </source>
</evidence>
<evidence type="ECO:0000256" key="1">
    <source>
        <dbReference type="ARBA" id="ARBA00004241"/>
    </source>
</evidence>
<keyword evidence="6" id="KW-0812">Transmembrane</keyword>
<comment type="similarity">
    <text evidence="3">Belongs to the autotransporter-2 (AT-2) (TC 1.B.40) family.</text>
</comment>
<dbReference type="Pfam" id="PF05662">
    <property type="entry name" value="YadA_stalk"/>
    <property type="match status" value="2"/>
</dbReference>
<feature type="domain" description="SLH" evidence="12">
    <location>
        <begin position="1390"/>
        <end position="1453"/>
    </location>
</feature>
<keyword evidence="5" id="KW-1134">Transmembrane beta strand</keyword>
<evidence type="ECO:0000256" key="7">
    <source>
        <dbReference type="ARBA" id="ARBA00022729"/>
    </source>
</evidence>
<keyword evidence="10" id="KW-0998">Cell outer membrane</keyword>
<dbReference type="PROSITE" id="PS51272">
    <property type="entry name" value="SLH"/>
    <property type="match status" value="1"/>
</dbReference>
<dbReference type="PANTHER" id="PTHR43308:SF1">
    <property type="entry name" value="OUTER MEMBRANE PROTEIN ALPHA"/>
    <property type="match status" value="1"/>
</dbReference>
<dbReference type="GO" id="GO:0009986">
    <property type="term" value="C:cell surface"/>
    <property type="evidence" value="ECO:0007669"/>
    <property type="project" value="UniProtKB-SubCell"/>
</dbReference>
<dbReference type="InterPro" id="IPR011049">
    <property type="entry name" value="Serralysin-like_metalloprot_C"/>
</dbReference>
<accession>A0A6N3EKE7</accession>
<dbReference type="PANTHER" id="PTHR43308">
    <property type="entry name" value="OUTER MEMBRANE PROTEIN ALPHA-RELATED"/>
    <property type="match status" value="1"/>
</dbReference>
<evidence type="ECO:0000256" key="3">
    <source>
        <dbReference type="ARBA" id="ARBA00005848"/>
    </source>
</evidence>
<dbReference type="InterPro" id="IPR001119">
    <property type="entry name" value="SLH_dom"/>
</dbReference>
<evidence type="ECO:0000256" key="10">
    <source>
        <dbReference type="ARBA" id="ARBA00023237"/>
    </source>
</evidence>
<evidence type="ECO:0000259" key="12">
    <source>
        <dbReference type="PROSITE" id="PS51272"/>
    </source>
</evidence>
<evidence type="ECO:0000256" key="11">
    <source>
        <dbReference type="SAM" id="MobiDB-lite"/>
    </source>
</evidence>
<dbReference type="InterPro" id="IPR051465">
    <property type="entry name" value="Cell_Envelope_Struct_Comp"/>
</dbReference>
<dbReference type="Pfam" id="PF00395">
    <property type="entry name" value="SLH"/>
    <property type="match status" value="1"/>
</dbReference>
<evidence type="ECO:0000256" key="8">
    <source>
        <dbReference type="ARBA" id="ARBA00022927"/>
    </source>
</evidence>
<evidence type="ECO:0000313" key="13">
    <source>
        <dbReference type="EMBL" id="VYU42126.1"/>
    </source>
</evidence>
<comment type="subcellular location">
    <subcellularLocation>
        <location evidence="2">Cell outer membrane</location>
    </subcellularLocation>
    <subcellularLocation>
        <location evidence="1">Cell surface</location>
    </subcellularLocation>
</comment>
<proteinExistence type="inferred from homology"/>
<dbReference type="Pfam" id="PF03895">
    <property type="entry name" value="YadA_anchor"/>
    <property type="match status" value="1"/>
</dbReference>
<dbReference type="RefSeq" id="WP_156705537.1">
    <property type="nucleotide sequence ID" value="NZ_CACRUX010000080.1"/>
</dbReference>
<evidence type="ECO:0000256" key="6">
    <source>
        <dbReference type="ARBA" id="ARBA00022692"/>
    </source>
</evidence>
<protein>
    <submittedName>
        <fullName evidence="13">Outer membrane protein alpha</fullName>
    </submittedName>
</protein>
<reference evidence="13" key="1">
    <citation type="submission" date="2019-11" db="EMBL/GenBank/DDBJ databases">
        <authorList>
            <person name="Feng L."/>
        </authorList>
    </citation>
    <scope>NUCLEOTIDE SEQUENCE</scope>
    <source>
        <strain evidence="13">VrattiLFYP33</strain>
    </source>
</reference>
<dbReference type="GO" id="GO:0009279">
    <property type="term" value="C:cell outer membrane"/>
    <property type="evidence" value="ECO:0007669"/>
    <property type="project" value="UniProtKB-SubCell"/>
</dbReference>
<dbReference type="InterPro" id="IPR045584">
    <property type="entry name" value="Pilin-like"/>
</dbReference>
<dbReference type="InterPro" id="IPR008635">
    <property type="entry name" value="Coiled_stalk_dom"/>
</dbReference>
<dbReference type="Gene3D" id="2.20.70.140">
    <property type="match status" value="5"/>
</dbReference>
<dbReference type="Gene3D" id="3.30.1300.30">
    <property type="entry name" value="GSPII I/J protein-like"/>
    <property type="match status" value="1"/>
</dbReference>